<accession>A0A2T7BGD3</accession>
<dbReference type="AlphaFoldDB" id="A0A2T7BGD3"/>
<dbReference type="Proteomes" id="UP000244450">
    <property type="component" value="Unassembled WGS sequence"/>
</dbReference>
<evidence type="ECO:0000256" key="2">
    <source>
        <dbReference type="SAM" id="MobiDB-lite"/>
    </source>
</evidence>
<evidence type="ECO:0000313" key="4">
    <source>
        <dbReference type="Proteomes" id="UP000244450"/>
    </source>
</evidence>
<keyword evidence="4" id="KW-1185">Reference proteome</keyword>
<reference evidence="3 4" key="1">
    <citation type="submission" date="2018-04" db="EMBL/GenBank/DDBJ databases">
        <title>Chitinophaga fuyangensis sp. nov., isolated from soil in a chemical factory.</title>
        <authorList>
            <person name="Chen K."/>
        </authorList>
    </citation>
    <scope>NUCLEOTIDE SEQUENCE [LARGE SCALE GENOMIC DNA]</scope>
    <source>
        <strain evidence="3 4">LY-1</strain>
    </source>
</reference>
<evidence type="ECO:0000256" key="1">
    <source>
        <dbReference type="SAM" id="Coils"/>
    </source>
</evidence>
<name>A0A2T7BGD3_9BACT</name>
<dbReference type="Gene3D" id="1.20.5.1700">
    <property type="match status" value="1"/>
</dbReference>
<gene>
    <name evidence="3" type="ORF">DCC81_13700</name>
</gene>
<evidence type="ECO:0000313" key="3">
    <source>
        <dbReference type="EMBL" id="PUZ25352.1"/>
    </source>
</evidence>
<feature type="coiled-coil region" evidence="1">
    <location>
        <begin position="142"/>
        <end position="205"/>
    </location>
</feature>
<comment type="caution">
    <text evidence="3">The sequence shown here is derived from an EMBL/GenBank/DDBJ whole genome shotgun (WGS) entry which is preliminary data.</text>
</comment>
<feature type="compositionally biased region" description="Low complexity" evidence="2">
    <location>
        <begin position="18"/>
        <end position="27"/>
    </location>
</feature>
<organism evidence="3 4">
    <name type="scientific">Chitinophaga parva</name>
    <dbReference type="NCBI Taxonomy" id="2169414"/>
    <lineage>
        <taxon>Bacteria</taxon>
        <taxon>Pseudomonadati</taxon>
        <taxon>Bacteroidota</taxon>
        <taxon>Chitinophagia</taxon>
        <taxon>Chitinophagales</taxon>
        <taxon>Chitinophagaceae</taxon>
        <taxon>Chitinophaga</taxon>
    </lineage>
</organism>
<proteinExistence type="predicted"/>
<feature type="region of interest" description="Disordered" evidence="2">
    <location>
        <begin position="1"/>
        <end position="38"/>
    </location>
</feature>
<keyword evidence="1" id="KW-0175">Coiled coil</keyword>
<protein>
    <submittedName>
        <fullName evidence="3">Uncharacterized protein</fullName>
    </submittedName>
</protein>
<sequence>MEDKPQDGPLPDLQPGTAPAVPAAPRRATQDVATGAPVRKQVTGEAAQKYQEHFNRLFAEARLPGPGYLEFSRMTAAMQSIADEKARFCAAFAGLQVQGLDKEKLLSSAQDYLQLLASDAVSFHQTIDAALDEKVKSRKAAIEDGKARIQQLSREIMQLQQQLQQQEQEVAESEAKLDTSAAGYNAALLAEKDALMKNIEKINQHIL</sequence>
<dbReference type="EMBL" id="QCYK01000002">
    <property type="protein sequence ID" value="PUZ25352.1"/>
    <property type="molecule type" value="Genomic_DNA"/>
</dbReference>